<dbReference type="AlphaFoldDB" id="A0A8J4X9T7"/>
<sequence>METSSDLLSSLNFRGLSLALSLFPLSLHLISAPARPATDIITVSVSALGLAPRSLSSLFVSVFLSLSLFFSLSLSLPLYDDIVVSVSMMTLMTQ</sequence>
<keyword evidence="1" id="KW-1133">Transmembrane helix</keyword>
<gene>
    <name evidence="2" type="ORF">DAT39_020387</name>
</gene>
<organism evidence="2 3">
    <name type="scientific">Clarias magur</name>
    <name type="common">Asian catfish</name>
    <name type="synonym">Macropteronotus magur</name>
    <dbReference type="NCBI Taxonomy" id="1594786"/>
    <lineage>
        <taxon>Eukaryota</taxon>
        <taxon>Metazoa</taxon>
        <taxon>Chordata</taxon>
        <taxon>Craniata</taxon>
        <taxon>Vertebrata</taxon>
        <taxon>Euteleostomi</taxon>
        <taxon>Actinopterygii</taxon>
        <taxon>Neopterygii</taxon>
        <taxon>Teleostei</taxon>
        <taxon>Ostariophysi</taxon>
        <taxon>Siluriformes</taxon>
        <taxon>Clariidae</taxon>
        <taxon>Clarias</taxon>
    </lineage>
</organism>
<evidence type="ECO:0000256" key="1">
    <source>
        <dbReference type="SAM" id="Phobius"/>
    </source>
</evidence>
<evidence type="ECO:0000313" key="3">
    <source>
        <dbReference type="Proteomes" id="UP000727407"/>
    </source>
</evidence>
<keyword evidence="3" id="KW-1185">Reference proteome</keyword>
<feature type="transmembrane region" description="Helical" evidence="1">
    <location>
        <begin position="60"/>
        <end position="79"/>
    </location>
</feature>
<reference evidence="2" key="1">
    <citation type="submission" date="2020-07" db="EMBL/GenBank/DDBJ databases">
        <title>Clarias magur genome sequencing, assembly and annotation.</title>
        <authorList>
            <person name="Kushwaha B."/>
            <person name="Kumar R."/>
            <person name="Das P."/>
            <person name="Joshi C.G."/>
            <person name="Kumar D."/>
            <person name="Nagpure N.S."/>
            <person name="Pandey M."/>
            <person name="Agarwal S."/>
            <person name="Srivastava S."/>
            <person name="Singh M."/>
            <person name="Sahoo L."/>
            <person name="Jayasankar P."/>
            <person name="Meher P.K."/>
            <person name="Koringa P.G."/>
            <person name="Iquebal M.A."/>
            <person name="Das S.P."/>
            <person name="Bit A."/>
            <person name="Patnaik S."/>
            <person name="Patel N."/>
            <person name="Shah T.M."/>
            <person name="Hinsu A."/>
            <person name="Jena J.K."/>
        </authorList>
    </citation>
    <scope>NUCLEOTIDE SEQUENCE</scope>
    <source>
        <strain evidence="2">CIFAMagur01</strain>
        <tissue evidence="2">Testis</tissue>
    </source>
</reference>
<accession>A0A8J4X9T7</accession>
<dbReference type="Proteomes" id="UP000727407">
    <property type="component" value="Unassembled WGS sequence"/>
</dbReference>
<protein>
    <submittedName>
        <fullName evidence="2">Uncharacterized protein</fullName>
    </submittedName>
</protein>
<comment type="caution">
    <text evidence="2">The sequence shown here is derived from an EMBL/GenBank/DDBJ whole genome shotgun (WGS) entry which is preliminary data.</text>
</comment>
<evidence type="ECO:0000313" key="2">
    <source>
        <dbReference type="EMBL" id="KAF5889920.1"/>
    </source>
</evidence>
<proteinExistence type="predicted"/>
<keyword evidence="1" id="KW-0472">Membrane</keyword>
<keyword evidence="1" id="KW-0812">Transmembrane</keyword>
<dbReference type="EMBL" id="QNUK01000752">
    <property type="protein sequence ID" value="KAF5889920.1"/>
    <property type="molecule type" value="Genomic_DNA"/>
</dbReference>
<name>A0A8J4X9T7_CLAMG</name>